<dbReference type="AlphaFoldDB" id="A0A9X8ZFZ0"/>
<reference evidence="1 2" key="1">
    <citation type="journal article" date="2019" name="Environ. Microbiol.">
        <title>An active ?-lactamase is a part of an orchestrated cell wall stress resistance network of Bacillus subtilis and related rhizosphere species.</title>
        <authorList>
            <person name="Bucher T."/>
            <person name="Keren-Paz A."/>
            <person name="Hausser J."/>
            <person name="Olender T."/>
            <person name="Cytryn E."/>
            <person name="Kolodkin-Gal I."/>
        </authorList>
    </citation>
    <scope>NUCLEOTIDE SEQUENCE [LARGE SCALE GENOMIC DNA]</scope>
    <source>
        <strain evidence="1 2">I4</strain>
    </source>
</reference>
<sequence>MLFALVTTTVWYRIGNPLKIDNIYVVAVTPSIVMRIDHIIGKNECVLQNEANKECKVIKLVAIWTWGYNNIYDDIERGGYSLFFFIHPKICDRIE</sequence>
<gene>
    <name evidence="1" type="ORF">FC678_15270</name>
</gene>
<proteinExistence type="predicted"/>
<name>A0A9X8ZFZ0_9BACI</name>
<dbReference type="EMBL" id="SZNT01000225">
    <property type="protein sequence ID" value="TKH10179.1"/>
    <property type="molecule type" value="Genomic_DNA"/>
</dbReference>
<accession>A0A9X8ZFZ0</accession>
<dbReference type="Proteomes" id="UP000309170">
    <property type="component" value="Unassembled WGS sequence"/>
</dbReference>
<organism evidence="1 2">
    <name type="scientific">Peribacillus simplex</name>
    <dbReference type="NCBI Taxonomy" id="1478"/>
    <lineage>
        <taxon>Bacteria</taxon>
        <taxon>Bacillati</taxon>
        <taxon>Bacillota</taxon>
        <taxon>Bacilli</taxon>
        <taxon>Bacillales</taxon>
        <taxon>Bacillaceae</taxon>
        <taxon>Peribacillus</taxon>
    </lineage>
</organism>
<evidence type="ECO:0000313" key="1">
    <source>
        <dbReference type="EMBL" id="TKH10179.1"/>
    </source>
</evidence>
<protein>
    <submittedName>
        <fullName evidence="1">Uncharacterized protein</fullName>
    </submittedName>
</protein>
<evidence type="ECO:0000313" key="2">
    <source>
        <dbReference type="Proteomes" id="UP000309170"/>
    </source>
</evidence>
<comment type="caution">
    <text evidence="1">The sequence shown here is derived from an EMBL/GenBank/DDBJ whole genome shotgun (WGS) entry which is preliminary data.</text>
</comment>
<dbReference type="RefSeq" id="WP_137023905.1">
    <property type="nucleotide sequence ID" value="NZ_SZNT01000225.1"/>
</dbReference>